<accession>A0ABQ5SAL5</accession>
<evidence type="ECO:0008006" key="4">
    <source>
        <dbReference type="Google" id="ProtNLM"/>
    </source>
</evidence>
<sequence length="499" mass="53650">MASVGLCILCNVEVTQDDYRREIDCPSKTCPGRVFHEECISAYLRKTKYSKDRCTGFPCPAILQTGKPCPGYVCKMHEFFPSNQKKKQARLDAAIAVAAAPKPRPTSVKPKATVQVAMKNALPKGVVPGRCRKAAQTGIARAAAKKEILKANAEREPNLIPGLSAEALERDARRAVARKLKAQLKIPPGATKRYQDAKAGDLSSNSNARNRIVGVGCKLQATIKDTSGGTPGLFGGVDSLRPNRRSPQDGDDFISALRSRKTGGSTVANVSSCTGDEAATHHIPDKRFQTRPPLNSSIGSDSATPASDSPLTCSDPTMLELYGAWENVVVLDTSRPLNGEVAASVMVVADQGDDPVVEYDMLYAADDGSYLVFDTFSNSYFRLEDMYGLSPELVDCAGEDGNIYICVIVRRSTRALRAQQQLACFKAQELNQQQPQGDQVTESRVEKKSVEVVSSAPATPPLEGEDINNTSAGEGVAAQVVEDGEFATDLDSLMQLLCV</sequence>
<evidence type="ECO:0000256" key="1">
    <source>
        <dbReference type="SAM" id="MobiDB-lite"/>
    </source>
</evidence>
<comment type="caution">
    <text evidence="2">The sequence shown here is derived from an EMBL/GenBank/DDBJ whole genome shotgun (WGS) entry which is preliminary data.</text>
</comment>
<feature type="compositionally biased region" description="Polar residues" evidence="1">
    <location>
        <begin position="262"/>
        <end position="274"/>
    </location>
</feature>
<gene>
    <name evidence="2" type="ORF">VaNZ11_010869</name>
</gene>
<reference evidence="2 3" key="1">
    <citation type="journal article" date="2023" name="IScience">
        <title>Expanded male sex-determining region conserved during the evolution of homothallism in the green alga Volvox.</title>
        <authorList>
            <person name="Yamamoto K."/>
            <person name="Matsuzaki R."/>
            <person name="Mahakham W."/>
            <person name="Heman W."/>
            <person name="Sekimoto H."/>
            <person name="Kawachi M."/>
            <person name="Minakuchi Y."/>
            <person name="Toyoda A."/>
            <person name="Nozaki H."/>
        </authorList>
    </citation>
    <scope>NUCLEOTIDE SEQUENCE [LARGE SCALE GENOMIC DNA]</scope>
    <source>
        <strain evidence="2 3">NIES-4468</strain>
    </source>
</reference>
<evidence type="ECO:0000313" key="2">
    <source>
        <dbReference type="EMBL" id="GLI66886.1"/>
    </source>
</evidence>
<proteinExistence type="predicted"/>
<keyword evidence="3" id="KW-1185">Reference proteome</keyword>
<feature type="compositionally biased region" description="Polar residues" evidence="1">
    <location>
        <begin position="292"/>
        <end position="311"/>
    </location>
</feature>
<organism evidence="2 3">
    <name type="scientific">Volvox africanus</name>
    <dbReference type="NCBI Taxonomy" id="51714"/>
    <lineage>
        <taxon>Eukaryota</taxon>
        <taxon>Viridiplantae</taxon>
        <taxon>Chlorophyta</taxon>
        <taxon>core chlorophytes</taxon>
        <taxon>Chlorophyceae</taxon>
        <taxon>CS clade</taxon>
        <taxon>Chlamydomonadales</taxon>
        <taxon>Volvocaceae</taxon>
        <taxon>Volvox</taxon>
    </lineage>
</organism>
<name>A0ABQ5SAL5_9CHLO</name>
<evidence type="ECO:0000313" key="3">
    <source>
        <dbReference type="Proteomes" id="UP001165090"/>
    </source>
</evidence>
<dbReference type="Proteomes" id="UP001165090">
    <property type="component" value="Unassembled WGS sequence"/>
</dbReference>
<feature type="region of interest" description="Disordered" evidence="1">
    <location>
        <begin position="228"/>
        <end position="311"/>
    </location>
</feature>
<feature type="compositionally biased region" description="Basic and acidic residues" evidence="1">
    <location>
        <begin position="441"/>
        <end position="450"/>
    </location>
</feature>
<feature type="region of interest" description="Disordered" evidence="1">
    <location>
        <begin position="433"/>
        <end position="470"/>
    </location>
</feature>
<feature type="compositionally biased region" description="Basic and acidic residues" evidence="1">
    <location>
        <begin position="278"/>
        <end position="288"/>
    </location>
</feature>
<protein>
    <recommendedName>
        <fullName evidence="4">RING-type domain-containing protein</fullName>
    </recommendedName>
</protein>
<dbReference type="EMBL" id="BSDZ01000045">
    <property type="protein sequence ID" value="GLI66886.1"/>
    <property type="molecule type" value="Genomic_DNA"/>
</dbReference>